<dbReference type="Pfam" id="PF26571">
    <property type="entry name" value="VldE"/>
    <property type="match status" value="1"/>
</dbReference>
<feature type="domain" description="ARB-07466-like C-terminal" evidence="1">
    <location>
        <begin position="125"/>
        <end position="226"/>
    </location>
</feature>
<dbReference type="EMBL" id="JBHTBH010000005">
    <property type="protein sequence ID" value="MFC7328512.1"/>
    <property type="molecule type" value="Genomic_DNA"/>
</dbReference>
<dbReference type="InterPro" id="IPR058593">
    <property type="entry name" value="ARB_07466-like_C"/>
</dbReference>
<organism evidence="2 3">
    <name type="scientific">Marinactinospora rubrisoli</name>
    <dbReference type="NCBI Taxonomy" id="2715399"/>
    <lineage>
        <taxon>Bacteria</taxon>
        <taxon>Bacillati</taxon>
        <taxon>Actinomycetota</taxon>
        <taxon>Actinomycetes</taxon>
        <taxon>Streptosporangiales</taxon>
        <taxon>Nocardiopsidaceae</taxon>
        <taxon>Marinactinospora</taxon>
    </lineage>
</organism>
<comment type="caution">
    <text evidence="2">The sequence shown here is derived from an EMBL/GenBank/DDBJ whole genome shotgun (WGS) entry which is preliminary data.</text>
</comment>
<evidence type="ECO:0000259" key="1">
    <source>
        <dbReference type="Pfam" id="PF26571"/>
    </source>
</evidence>
<dbReference type="RefSeq" id="WP_379871168.1">
    <property type="nucleotide sequence ID" value="NZ_JBHTBH010000005.1"/>
</dbReference>
<protein>
    <recommendedName>
        <fullName evidence="1">ARB-07466-like C-terminal domain-containing protein</fullName>
    </recommendedName>
</protein>
<keyword evidence="3" id="KW-1185">Reference proteome</keyword>
<name>A0ABW2KER5_9ACTN</name>
<sequence length="253" mass="26671">MRSWVRGLVGTTAAVAIAAAGVYVGGPWLLERTGLGETALPWGPECAVRLGSETAGLTLEEARRATTAVALEARGDGSAVPEADTAGIDPAVLDRLREGPAGDPGPVLTCRAAPADGLAAEELTESGLTPRAERVRTAMAEVFGEQSLGGFEPGGVSDGHGSDSAHYDGRAIDVFYRPVDEENRRAGWLLAHWLVAHADELDLAVVIFDDRIWSASFSQVGWRPYVSGDTGNDILQHRDHVHVDVQRGEDGAA</sequence>
<proteinExistence type="predicted"/>
<reference evidence="3" key="1">
    <citation type="journal article" date="2019" name="Int. J. Syst. Evol. Microbiol.">
        <title>The Global Catalogue of Microorganisms (GCM) 10K type strain sequencing project: providing services to taxonomists for standard genome sequencing and annotation.</title>
        <authorList>
            <consortium name="The Broad Institute Genomics Platform"/>
            <consortium name="The Broad Institute Genome Sequencing Center for Infectious Disease"/>
            <person name="Wu L."/>
            <person name="Ma J."/>
        </authorList>
    </citation>
    <scope>NUCLEOTIDE SEQUENCE [LARGE SCALE GENOMIC DNA]</scope>
    <source>
        <strain evidence="3">CGMCC 4.7382</strain>
    </source>
</reference>
<evidence type="ECO:0000313" key="3">
    <source>
        <dbReference type="Proteomes" id="UP001596540"/>
    </source>
</evidence>
<evidence type="ECO:0000313" key="2">
    <source>
        <dbReference type="EMBL" id="MFC7328512.1"/>
    </source>
</evidence>
<gene>
    <name evidence="2" type="ORF">ACFQRF_12240</name>
</gene>
<accession>A0ABW2KER5</accession>
<dbReference type="Proteomes" id="UP001596540">
    <property type="component" value="Unassembled WGS sequence"/>
</dbReference>